<dbReference type="AlphaFoldDB" id="C0EI32"/>
<accession>C0EI32</accession>
<organism evidence="1 2">
    <name type="scientific">[Clostridium] methylpentosum DSM 5476</name>
    <dbReference type="NCBI Taxonomy" id="537013"/>
    <lineage>
        <taxon>Bacteria</taxon>
        <taxon>Bacillati</taxon>
        <taxon>Bacillota</taxon>
        <taxon>Clostridia</taxon>
        <taxon>Eubacteriales</taxon>
        <taxon>Oscillospiraceae</taxon>
        <taxon>Oscillospiraceae incertae sedis</taxon>
    </lineage>
</organism>
<dbReference type="STRING" id="537013.CLOSTMETH_03527"/>
<gene>
    <name evidence="1" type="ORF">CLOSTMETH_03527</name>
</gene>
<evidence type="ECO:0000313" key="2">
    <source>
        <dbReference type="Proteomes" id="UP000003340"/>
    </source>
</evidence>
<proteinExistence type="predicted"/>
<reference evidence="1 2" key="2">
    <citation type="submission" date="2009-02" db="EMBL/GenBank/DDBJ databases">
        <title>Draft genome sequence of Clostridium methylpentosum (DSM 5476).</title>
        <authorList>
            <person name="Sudarsanam P."/>
            <person name="Ley R."/>
            <person name="Guruge J."/>
            <person name="Turnbaugh P.J."/>
            <person name="Mahowald M."/>
            <person name="Liep D."/>
            <person name="Gordon J."/>
        </authorList>
    </citation>
    <scope>NUCLEOTIDE SEQUENCE [LARGE SCALE GENOMIC DNA]</scope>
    <source>
        <strain evidence="1 2">DSM 5476</strain>
    </source>
</reference>
<name>C0EI32_9FIRM</name>
<keyword evidence="2" id="KW-1185">Reference proteome</keyword>
<protein>
    <submittedName>
        <fullName evidence="1">Uncharacterized protein</fullName>
    </submittedName>
</protein>
<reference evidence="1 2" key="1">
    <citation type="submission" date="2009-01" db="EMBL/GenBank/DDBJ databases">
        <authorList>
            <person name="Fulton L."/>
            <person name="Clifton S."/>
            <person name="Fulton B."/>
            <person name="Xu J."/>
            <person name="Minx P."/>
            <person name="Pepin K.H."/>
            <person name="Johnson M."/>
            <person name="Bhonagiri V."/>
            <person name="Nash W.E."/>
            <person name="Mardis E.R."/>
            <person name="Wilson R.K."/>
        </authorList>
    </citation>
    <scope>NUCLEOTIDE SEQUENCE [LARGE SCALE GENOMIC DNA]</scope>
    <source>
        <strain evidence="1 2">DSM 5476</strain>
    </source>
</reference>
<dbReference type="EMBL" id="ACEC01000124">
    <property type="protein sequence ID" value="EEG28840.1"/>
    <property type="molecule type" value="Genomic_DNA"/>
</dbReference>
<dbReference type="Proteomes" id="UP000003340">
    <property type="component" value="Unassembled WGS sequence"/>
</dbReference>
<comment type="caution">
    <text evidence="1">The sequence shown here is derived from an EMBL/GenBank/DDBJ whole genome shotgun (WGS) entry which is preliminary data.</text>
</comment>
<dbReference type="HOGENOM" id="CLU_2583544_0_0_9"/>
<sequence length="80" mass="8537">MPVGYPFRTCVKPPVYGCAETTGCAGGEIPTAFMASVKSDLGAFWGSPSFINISWYEQTIIYQMYTISERGAATISPASG</sequence>
<evidence type="ECO:0000313" key="1">
    <source>
        <dbReference type="EMBL" id="EEG28840.1"/>
    </source>
</evidence>